<dbReference type="Proteomes" id="UP000064243">
    <property type="component" value="Unassembled WGS sequence"/>
</dbReference>
<dbReference type="InterPro" id="IPR050742">
    <property type="entry name" value="Helicase_Restrict-Modif_Enz"/>
</dbReference>
<dbReference type="EMBL" id="LDUG01000048">
    <property type="protein sequence ID" value="KVW93331.1"/>
    <property type="molecule type" value="Genomic_DNA"/>
</dbReference>
<keyword evidence="4" id="KW-0347">Helicase</keyword>
<dbReference type="Pfam" id="PF04851">
    <property type="entry name" value="ResIII"/>
    <property type="match status" value="1"/>
</dbReference>
<proteinExistence type="predicted"/>
<dbReference type="InterPro" id="IPR006935">
    <property type="entry name" value="Helicase/UvrB_N"/>
</dbReference>
<dbReference type="InterPro" id="IPR014001">
    <property type="entry name" value="Helicase_ATP-bd"/>
</dbReference>
<feature type="compositionally biased region" description="Basic and acidic residues" evidence="1">
    <location>
        <begin position="377"/>
        <end position="386"/>
    </location>
</feature>
<dbReference type="GO" id="GO:0003677">
    <property type="term" value="F:DNA binding"/>
    <property type="evidence" value="ECO:0007669"/>
    <property type="project" value="InterPro"/>
</dbReference>
<dbReference type="OrthoDB" id="9804086at2"/>
<dbReference type="RefSeq" id="WP_059758246.1">
    <property type="nucleotide sequence ID" value="NZ_LDUG01000048.1"/>
</dbReference>
<feature type="domain" description="Helicase ATP-binding" evidence="2">
    <location>
        <begin position="23"/>
        <end position="170"/>
    </location>
</feature>
<feature type="domain" description="Helicase C-terminal" evidence="3">
    <location>
        <begin position="232"/>
        <end position="371"/>
    </location>
</feature>
<evidence type="ECO:0000259" key="3">
    <source>
        <dbReference type="PROSITE" id="PS51194"/>
    </source>
</evidence>
<reference evidence="4 5" key="1">
    <citation type="journal article" date="2015" name="Appl. Environ. Microbiol.">
        <title>Aerobic and Anaerobic Thiosulfate Oxidation by a Cold-Adapted, Subglacial Chemoautotroph.</title>
        <authorList>
            <person name="Harrold Z.R."/>
            <person name="Skidmore M.L."/>
            <person name="Hamilton T.L."/>
            <person name="Desch L."/>
            <person name="Amada K."/>
            <person name="van Gelder W."/>
            <person name="Glover K."/>
            <person name="Roden E.E."/>
            <person name="Boyd E.S."/>
        </authorList>
    </citation>
    <scope>NUCLEOTIDE SEQUENCE [LARGE SCALE GENOMIC DNA]</scope>
    <source>
        <strain evidence="4 5">RG</strain>
    </source>
</reference>
<feature type="region of interest" description="Disordered" evidence="1">
    <location>
        <begin position="364"/>
        <end position="389"/>
    </location>
</feature>
<sequence>MRPDAGLATLRPYQSSAVEQARENGRAGVLRQIIYSPTGSGKTEIAIALIHSANSKGRRVAFVANRIGLVEQAARRLRESGLSVGVLQGDNTHRLDAPVLVCSIHTVARRGLPVDIDVIVIDEAHGVAGSSHYRDLLFRYNALPVIGLSATPFAKGLGKHYDKLGGALFERIVQAASIRELIDMGFLVDCDIYAPTEPDLSGVAMVRNAFGEQDYNERQLAAAVDKPSLVGDIVAHWRRLARDLPTVCFATSIAHSKHIASEFNAAGISAEHIDCYTDEEERRGILARVTSGQTRVISNVGILAEGWDMPACGVMILARPTRSLTRWIQMAGRVLRPYPRKGRAIILDHSGSAARLGYPTDDLPLELDDGAAKKPGAGKEKEEPKPKKCPSCSYMKPARVHTCPACGLAPERPSEVEVEPGELVRLKRDRKPTREEKQAFYSQLLELSVDEKWSPHRAACVYRDKFGVYPKGLEKVPEPATQEVRNFVTSRQIAYINAKRKEAGNAAARP</sequence>
<dbReference type="Pfam" id="PF00271">
    <property type="entry name" value="Helicase_C"/>
    <property type="match status" value="1"/>
</dbReference>
<keyword evidence="4" id="KW-0378">Hydrolase</keyword>
<evidence type="ECO:0000259" key="2">
    <source>
        <dbReference type="PROSITE" id="PS51192"/>
    </source>
</evidence>
<evidence type="ECO:0000256" key="1">
    <source>
        <dbReference type="SAM" id="MobiDB-lite"/>
    </source>
</evidence>
<dbReference type="AlphaFoldDB" id="A0A119CUP2"/>
<comment type="caution">
    <text evidence="4">The sequence shown here is derived from an EMBL/GenBank/DDBJ whole genome shotgun (WGS) entry which is preliminary data.</text>
</comment>
<dbReference type="SMART" id="SM00490">
    <property type="entry name" value="HELICc"/>
    <property type="match status" value="1"/>
</dbReference>
<dbReference type="PROSITE" id="PS51194">
    <property type="entry name" value="HELICASE_CTER"/>
    <property type="match status" value="1"/>
</dbReference>
<organism evidence="4 5">
    <name type="scientific">Thiobacillus denitrificans</name>
    <dbReference type="NCBI Taxonomy" id="36861"/>
    <lineage>
        <taxon>Bacteria</taxon>
        <taxon>Pseudomonadati</taxon>
        <taxon>Pseudomonadota</taxon>
        <taxon>Betaproteobacteria</taxon>
        <taxon>Nitrosomonadales</taxon>
        <taxon>Thiobacillaceae</taxon>
        <taxon>Thiobacillus</taxon>
    </lineage>
</organism>
<dbReference type="GO" id="GO:0005829">
    <property type="term" value="C:cytosol"/>
    <property type="evidence" value="ECO:0007669"/>
    <property type="project" value="TreeGrafter"/>
</dbReference>
<dbReference type="PANTHER" id="PTHR47396">
    <property type="entry name" value="TYPE I RESTRICTION ENZYME ECOKI R PROTEIN"/>
    <property type="match status" value="1"/>
</dbReference>
<keyword evidence="5" id="KW-1185">Reference proteome</keyword>
<accession>A0A119CUP2</accession>
<evidence type="ECO:0000313" key="4">
    <source>
        <dbReference type="EMBL" id="KVW93331.1"/>
    </source>
</evidence>
<dbReference type="GO" id="GO:0004386">
    <property type="term" value="F:helicase activity"/>
    <property type="evidence" value="ECO:0007669"/>
    <property type="project" value="UniProtKB-KW"/>
</dbReference>
<name>A0A119CUP2_THIDE</name>
<gene>
    <name evidence="4" type="ORF">ABW22_14450</name>
</gene>
<dbReference type="InterPro" id="IPR001650">
    <property type="entry name" value="Helicase_C-like"/>
</dbReference>
<evidence type="ECO:0000313" key="5">
    <source>
        <dbReference type="Proteomes" id="UP000064243"/>
    </source>
</evidence>
<keyword evidence="4" id="KW-0547">Nucleotide-binding</keyword>
<dbReference type="SUPFAM" id="SSF52540">
    <property type="entry name" value="P-loop containing nucleoside triphosphate hydrolases"/>
    <property type="match status" value="1"/>
</dbReference>
<dbReference type="GO" id="GO:0005524">
    <property type="term" value="F:ATP binding"/>
    <property type="evidence" value="ECO:0007669"/>
    <property type="project" value="InterPro"/>
</dbReference>
<dbReference type="PANTHER" id="PTHR47396:SF1">
    <property type="entry name" value="ATP-DEPENDENT HELICASE IRC3-RELATED"/>
    <property type="match status" value="1"/>
</dbReference>
<dbReference type="GO" id="GO:0016787">
    <property type="term" value="F:hydrolase activity"/>
    <property type="evidence" value="ECO:0007669"/>
    <property type="project" value="InterPro"/>
</dbReference>
<dbReference type="SMART" id="SM00487">
    <property type="entry name" value="DEXDc"/>
    <property type="match status" value="1"/>
</dbReference>
<dbReference type="PATRIC" id="fig|36861.3.peg.2711"/>
<protein>
    <submittedName>
        <fullName evidence="4">Helicase</fullName>
    </submittedName>
</protein>
<keyword evidence="4" id="KW-0067">ATP-binding</keyword>
<dbReference type="PROSITE" id="PS51192">
    <property type="entry name" value="HELICASE_ATP_BIND_1"/>
    <property type="match status" value="1"/>
</dbReference>
<dbReference type="InterPro" id="IPR027417">
    <property type="entry name" value="P-loop_NTPase"/>
</dbReference>
<dbReference type="Gene3D" id="3.40.50.300">
    <property type="entry name" value="P-loop containing nucleotide triphosphate hydrolases"/>
    <property type="match status" value="2"/>
</dbReference>